<dbReference type="PANTHER" id="PTHR43553:SF24">
    <property type="entry name" value="ENERGY-COUPLING FACTOR TRANSPORTER ATP-BINDING PROTEIN ECFA1"/>
    <property type="match status" value="1"/>
</dbReference>
<sequence>MSTVELTGFTWRHAGRRAAAVTDVDLRIESGERVLLLGASGAGKSTLLTAMAGLLPDDSGEQTGLVHVDGVDARRGRERVGMVFQDPQTQLVMARTGDDVAFGLENRGVAAELIWPTVRSALSMVTFPYGTDRSTHALSGGEQQRLALAAVIALRPGLLLLDEPTANLDPVAAAAVRAAIRDVLDQSSDTTMVLVEHRVGDSLPLVDRVVVLDTGGGVLADGNPEKVFAEHGEWLARQGVWVPDLAPVPPRRSRAIGERLLHADAVSLAYPGSTTPAVSTMDVELHRGELVAVTGASGSGKSTLARMLGGLIRPDRGAVSADPALSGPGTPLHRWRAATLASRVGSVFQNPEHQFVTSRVIDELNLRPRTAAHDPDRIARRTDELLERLRLTKLAQANPFTLSGGEARRLSVATALASAPEVLVFDEPTFGQDRRTWLELTDLIATLRDEGTAIAVVSHDTDFVAATADRVLTMMDGSLCST</sequence>
<dbReference type="InterPro" id="IPR027417">
    <property type="entry name" value="P-loop_NTPase"/>
</dbReference>
<gene>
    <name evidence="6" type="ORF">FB566_0977</name>
</gene>
<evidence type="ECO:0000256" key="1">
    <source>
        <dbReference type="ARBA" id="ARBA00005417"/>
    </source>
</evidence>
<dbReference type="PANTHER" id="PTHR43553">
    <property type="entry name" value="HEAVY METAL TRANSPORTER"/>
    <property type="match status" value="1"/>
</dbReference>
<dbReference type="AlphaFoldDB" id="A0A543ASB5"/>
<dbReference type="InParanoid" id="A0A543ASB5"/>
<dbReference type="GO" id="GO:0043190">
    <property type="term" value="C:ATP-binding cassette (ABC) transporter complex"/>
    <property type="evidence" value="ECO:0007669"/>
    <property type="project" value="TreeGrafter"/>
</dbReference>
<keyword evidence="2" id="KW-0813">Transport</keyword>
<dbReference type="Gene3D" id="3.40.50.300">
    <property type="entry name" value="P-loop containing nucleotide triphosphate hydrolases"/>
    <property type="match status" value="2"/>
</dbReference>
<dbReference type="PROSITE" id="PS00211">
    <property type="entry name" value="ABC_TRANSPORTER_1"/>
    <property type="match status" value="2"/>
</dbReference>
<dbReference type="GO" id="GO:0016887">
    <property type="term" value="F:ATP hydrolysis activity"/>
    <property type="evidence" value="ECO:0007669"/>
    <property type="project" value="InterPro"/>
</dbReference>
<dbReference type="CDD" id="cd03225">
    <property type="entry name" value="ABC_cobalt_CbiO_domain1"/>
    <property type="match status" value="2"/>
</dbReference>
<comment type="similarity">
    <text evidence="1">Belongs to the ABC transporter superfamily.</text>
</comment>
<dbReference type="OrthoDB" id="501320at2"/>
<dbReference type="InterPro" id="IPR003593">
    <property type="entry name" value="AAA+_ATPase"/>
</dbReference>
<keyword evidence="4 6" id="KW-0067">ATP-binding</keyword>
<dbReference type="GO" id="GO:0005524">
    <property type="term" value="F:ATP binding"/>
    <property type="evidence" value="ECO:0007669"/>
    <property type="project" value="UniProtKB-KW"/>
</dbReference>
<name>A0A543ASB5_9ACTN</name>
<feature type="domain" description="ABC transporter" evidence="5">
    <location>
        <begin position="261"/>
        <end position="482"/>
    </location>
</feature>
<accession>A0A543ASB5</accession>
<evidence type="ECO:0000256" key="3">
    <source>
        <dbReference type="ARBA" id="ARBA00022741"/>
    </source>
</evidence>
<dbReference type="InterPro" id="IPR003439">
    <property type="entry name" value="ABC_transporter-like_ATP-bd"/>
</dbReference>
<evidence type="ECO:0000313" key="6">
    <source>
        <dbReference type="EMBL" id="TQL75472.1"/>
    </source>
</evidence>
<dbReference type="SMART" id="SM00382">
    <property type="entry name" value="AAA"/>
    <property type="match status" value="2"/>
</dbReference>
<dbReference type="InterPro" id="IPR050095">
    <property type="entry name" value="ECF_ABC_transporter_ATP-bd"/>
</dbReference>
<protein>
    <submittedName>
        <fullName evidence="6">Energy-coupling factor transport system ATP-binding protein</fullName>
    </submittedName>
</protein>
<organism evidence="6 7">
    <name type="scientific">Stackebrandtia endophytica</name>
    <dbReference type="NCBI Taxonomy" id="1496996"/>
    <lineage>
        <taxon>Bacteria</taxon>
        <taxon>Bacillati</taxon>
        <taxon>Actinomycetota</taxon>
        <taxon>Actinomycetes</taxon>
        <taxon>Glycomycetales</taxon>
        <taxon>Glycomycetaceae</taxon>
        <taxon>Stackebrandtia</taxon>
    </lineage>
</organism>
<dbReference type="RefSeq" id="WP_142035389.1">
    <property type="nucleotide sequence ID" value="NZ_JBHTGS010000001.1"/>
</dbReference>
<dbReference type="GO" id="GO:0042626">
    <property type="term" value="F:ATPase-coupled transmembrane transporter activity"/>
    <property type="evidence" value="ECO:0007669"/>
    <property type="project" value="TreeGrafter"/>
</dbReference>
<evidence type="ECO:0000313" key="7">
    <source>
        <dbReference type="Proteomes" id="UP000317043"/>
    </source>
</evidence>
<evidence type="ECO:0000259" key="5">
    <source>
        <dbReference type="PROSITE" id="PS50893"/>
    </source>
</evidence>
<dbReference type="SUPFAM" id="SSF52540">
    <property type="entry name" value="P-loop containing nucleoside triphosphate hydrolases"/>
    <property type="match status" value="2"/>
</dbReference>
<evidence type="ECO:0000256" key="2">
    <source>
        <dbReference type="ARBA" id="ARBA00022448"/>
    </source>
</evidence>
<proteinExistence type="inferred from homology"/>
<keyword evidence="3" id="KW-0547">Nucleotide-binding</keyword>
<evidence type="ECO:0000256" key="4">
    <source>
        <dbReference type="ARBA" id="ARBA00022840"/>
    </source>
</evidence>
<keyword evidence="7" id="KW-1185">Reference proteome</keyword>
<dbReference type="InterPro" id="IPR017871">
    <property type="entry name" value="ABC_transporter-like_CS"/>
</dbReference>
<dbReference type="PROSITE" id="PS50893">
    <property type="entry name" value="ABC_TRANSPORTER_2"/>
    <property type="match status" value="2"/>
</dbReference>
<feature type="domain" description="ABC transporter" evidence="5">
    <location>
        <begin position="4"/>
        <end position="239"/>
    </location>
</feature>
<dbReference type="Proteomes" id="UP000317043">
    <property type="component" value="Unassembled WGS sequence"/>
</dbReference>
<dbReference type="Pfam" id="PF00005">
    <property type="entry name" value="ABC_tran"/>
    <property type="match status" value="2"/>
</dbReference>
<dbReference type="InterPro" id="IPR015856">
    <property type="entry name" value="ABC_transpr_CbiO/EcfA_su"/>
</dbReference>
<reference evidence="6 7" key="1">
    <citation type="submission" date="2019-06" db="EMBL/GenBank/DDBJ databases">
        <title>Sequencing the genomes of 1000 actinobacteria strains.</title>
        <authorList>
            <person name="Klenk H.-P."/>
        </authorList>
    </citation>
    <scope>NUCLEOTIDE SEQUENCE [LARGE SCALE GENOMIC DNA]</scope>
    <source>
        <strain evidence="6 7">DSM 45928</strain>
    </source>
</reference>
<comment type="caution">
    <text evidence="6">The sequence shown here is derived from an EMBL/GenBank/DDBJ whole genome shotgun (WGS) entry which is preliminary data.</text>
</comment>
<dbReference type="EMBL" id="VFOW01000001">
    <property type="protein sequence ID" value="TQL75472.1"/>
    <property type="molecule type" value="Genomic_DNA"/>
</dbReference>